<protein>
    <submittedName>
        <fullName evidence="2">Helix-turn-helix domain protein</fullName>
    </submittedName>
</protein>
<evidence type="ECO:0000259" key="1">
    <source>
        <dbReference type="PROSITE" id="PS50943"/>
    </source>
</evidence>
<organism evidence="2">
    <name type="scientific">Siphoviridae sp. ctAjZ17</name>
    <dbReference type="NCBI Taxonomy" id="2827797"/>
    <lineage>
        <taxon>Viruses</taxon>
        <taxon>Duplodnaviria</taxon>
        <taxon>Heunggongvirae</taxon>
        <taxon>Uroviricota</taxon>
        <taxon>Caudoviricetes</taxon>
    </lineage>
</organism>
<sequence length="73" mass="8428">MLLLRNKVMKILLSEIMYSKNISVRQLSARSGISKSTIDNIMNEVYSPTMENMELLAKALKVRITDLFESDYK</sequence>
<dbReference type="Gene3D" id="1.10.260.40">
    <property type="entry name" value="lambda repressor-like DNA-binding domains"/>
    <property type="match status" value="1"/>
</dbReference>
<dbReference type="EMBL" id="BK032639">
    <property type="protein sequence ID" value="DAF52561.1"/>
    <property type="molecule type" value="Genomic_DNA"/>
</dbReference>
<dbReference type="PROSITE" id="PS50943">
    <property type="entry name" value="HTH_CROC1"/>
    <property type="match status" value="1"/>
</dbReference>
<dbReference type="InterPro" id="IPR010982">
    <property type="entry name" value="Lambda_DNA-bd_dom_sf"/>
</dbReference>
<feature type="domain" description="HTH cro/C1-type" evidence="1">
    <location>
        <begin position="13"/>
        <end position="67"/>
    </location>
</feature>
<reference evidence="2" key="1">
    <citation type="journal article" date="2021" name="Proc. Natl. Acad. Sci. U.S.A.">
        <title>A Catalog of Tens of Thousands of Viruses from Human Metagenomes Reveals Hidden Associations with Chronic Diseases.</title>
        <authorList>
            <person name="Tisza M.J."/>
            <person name="Buck C.B."/>
        </authorList>
    </citation>
    <scope>NUCLEOTIDE SEQUENCE</scope>
    <source>
        <strain evidence="2">CtAjZ17</strain>
    </source>
</reference>
<dbReference type="GO" id="GO:0003677">
    <property type="term" value="F:DNA binding"/>
    <property type="evidence" value="ECO:0007669"/>
    <property type="project" value="InterPro"/>
</dbReference>
<accession>A0A8S5SNI2</accession>
<dbReference type="SMART" id="SM00530">
    <property type="entry name" value="HTH_XRE"/>
    <property type="match status" value="1"/>
</dbReference>
<dbReference type="Pfam" id="PF01381">
    <property type="entry name" value="HTH_3"/>
    <property type="match status" value="1"/>
</dbReference>
<dbReference type="InterPro" id="IPR001387">
    <property type="entry name" value="Cro/C1-type_HTH"/>
</dbReference>
<proteinExistence type="predicted"/>
<dbReference type="CDD" id="cd00093">
    <property type="entry name" value="HTH_XRE"/>
    <property type="match status" value="1"/>
</dbReference>
<evidence type="ECO:0000313" key="2">
    <source>
        <dbReference type="EMBL" id="DAF52561.1"/>
    </source>
</evidence>
<name>A0A8S5SNI2_9CAUD</name>
<dbReference type="SUPFAM" id="SSF47413">
    <property type="entry name" value="lambda repressor-like DNA-binding domains"/>
    <property type="match status" value="1"/>
</dbReference>